<feature type="transmembrane region" description="Helical" evidence="7">
    <location>
        <begin position="409"/>
        <end position="429"/>
    </location>
</feature>
<dbReference type="GO" id="GO:0015297">
    <property type="term" value="F:antiporter activity"/>
    <property type="evidence" value="ECO:0007669"/>
    <property type="project" value="InterPro"/>
</dbReference>
<keyword evidence="5" id="KW-0406">Ion transport</keyword>
<evidence type="ECO:0000256" key="1">
    <source>
        <dbReference type="ARBA" id="ARBA00004141"/>
    </source>
</evidence>
<protein>
    <submittedName>
        <fullName evidence="9">Sodium:proton exchanger</fullName>
    </submittedName>
</protein>
<dbReference type="InterPro" id="IPR006153">
    <property type="entry name" value="Cation/H_exchanger_TM"/>
</dbReference>
<dbReference type="AlphaFoldDB" id="A0A0B6VRX4"/>
<keyword evidence="3 7" id="KW-0812">Transmembrane</keyword>
<feature type="transmembrane region" description="Helical" evidence="7">
    <location>
        <begin position="62"/>
        <end position="81"/>
    </location>
</feature>
<comment type="subcellular location">
    <subcellularLocation>
        <location evidence="1">Membrane</location>
        <topology evidence="1">Multi-pass membrane protein</topology>
    </subcellularLocation>
</comment>
<accession>A0A0B6VRX4</accession>
<evidence type="ECO:0000259" key="8">
    <source>
        <dbReference type="Pfam" id="PF00999"/>
    </source>
</evidence>
<name>A0A0B6VRX4_9ACTN</name>
<feature type="transmembrane region" description="Helical" evidence="7">
    <location>
        <begin position="269"/>
        <end position="285"/>
    </location>
</feature>
<feature type="transmembrane region" description="Helical" evidence="7">
    <location>
        <begin position="165"/>
        <end position="187"/>
    </location>
</feature>
<feature type="transmembrane region" description="Helical" evidence="7">
    <location>
        <begin position="228"/>
        <end position="248"/>
    </location>
</feature>
<keyword evidence="6 7" id="KW-0472">Membrane</keyword>
<dbReference type="PANTHER" id="PTHR32468">
    <property type="entry name" value="CATION/H + ANTIPORTER"/>
    <property type="match status" value="1"/>
</dbReference>
<proteinExistence type="predicted"/>
<dbReference type="Gene3D" id="1.20.1530.20">
    <property type="match status" value="1"/>
</dbReference>
<feature type="transmembrane region" description="Helical" evidence="7">
    <location>
        <begin position="291"/>
        <end position="308"/>
    </location>
</feature>
<sequence>MTGAGPATAPGAGGGPDVLAATAPVPVLPAHSLLVFLLGLGALLLVALLLGRLATRCGLPAVVGELVTGILLGPTVLGAVAPGVSDWFLPRQAEQFHLLDAVGQLGVLLLVGLTGVEVDVAFVRRRGGAAARISLAGLLLPLGLGVATAYLLPGSLLGAGTDREVFALFLGVAMCVSAIPVIAKTLLDMKLLHRNIGQLTLAAGVIDDICGWLLLSVVSALATTGVRAGTVLFSVCAVLGFVLFAALVGRPASAAVLRAAGRADGPGPLVATTVVLILLGAAVTQSLGLEAVFGAFVVGFVIGSVPGLDRERLAPLRTTVLAVLAPIFFASAGLRMDLTALADAPVLAAALAVIAVAILGKFTGAFLGAWSSRLNRWEALALGAGMNARGVIEVVVATVGLRLGVLNTATYTIVVLVAVVTSVMAPPILRRAMSRVEQTAEEELRRLGTADHSGAADLRGG</sequence>
<feature type="transmembrane region" description="Helical" evidence="7">
    <location>
        <begin position="199"/>
        <end position="222"/>
    </location>
</feature>
<organism evidence="9">
    <name type="scientific">Micromonospora sp. GMKU326</name>
    <dbReference type="NCBI Taxonomy" id="718015"/>
    <lineage>
        <taxon>Bacteria</taxon>
        <taxon>Bacillati</taxon>
        <taxon>Actinomycetota</taxon>
        <taxon>Actinomycetes</taxon>
        <taxon>Micromonosporales</taxon>
        <taxon>Micromonosporaceae</taxon>
        <taxon>Micromonospora</taxon>
    </lineage>
</organism>
<evidence type="ECO:0000256" key="5">
    <source>
        <dbReference type="ARBA" id="ARBA00023065"/>
    </source>
</evidence>
<dbReference type="GO" id="GO:0016020">
    <property type="term" value="C:membrane"/>
    <property type="evidence" value="ECO:0007669"/>
    <property type="project" value="UniProtKB-SubCell"/>
</dbReference>
<dbReference type="InterPro" id="IPR038770">
    <property type="entry name" value="Na+/solute_symporter_sf"/>
</dbReference>
<evidence type="ECO:0000256" key="4">
    <source>
        <dbReference type="ARBA" id="ARBA00022989"/>
    </source>
</evidence>
<evidence type="ECO:0000313" key="9">
    <source>
        <dbReference type="EMBL" id="BAQ25489.1"/>
    </source>
</evidence>
<evidence type="ECO:0000256" key="2">
    <source>
        <dbReference type="ARBA" id="ARBA00022448"/>
    </source>
</evidence>
<dbReference type="EMBL" id="LC021382">
    <property type="protein sequence ID" value="BAQ25489.1"/>
    <property type="molecule type" value="Genomic_DNA"/>
</dbReference>
<feature type="transmembrane region" description="Helical" evidence="7">
    <location>
        <begin position="135"/>
        <end position="153"/>
    </location>
</feature>
<evidence type="ECO:0000256" key="6">
    <source>
        <dbReference type="ARBA" id="ARBA00023136"/>
    </source>
</evidence>
<keyword evidence="2" id="KW-0813">Transport</keyword>
<evidence type="ECO:0000256" key="7">
    <source>
        <dbReference type="SAM" id="Phobius"/>
    </source>
</evidence>
<feature type="transmembrane region" description="Helical" evidence="7">
    <location>
        <begin position="101"/>
        <end position="123"/>
    </location>
</feature>
<dbReference type="GO" id="GO:1902600">
    <property type="term" value="P:proton transmembrane transport"/>
    <property type="evidence" value="ECO:0007669"/>
    <property type="project" value="InterPro"/>
</dbReference>
<reference evidence="9" key="1">
    <citation type="submission" date="2015-01" db="EMBL/GenBank/DDBJ databases">
        <title>Characterization of the biosynthetic gene cluster for maklamicin, a spirotetronate-class antibiotic of the endophytic Micromonospora sp. GMKU326.</title>
        <authorList>
            <person name="Kitani S."/>
            <person name="Ratama D."/>
            <person name="Hashimoto J."/>
            <person name="Thamchaipenet A."/>
            <person name="Igarashi Y."/>
            <person name="Shin-ya K."/>
            <person name="Ikeda H."/>
            <person name="Nihira T."/>
        </authorList>
    </citation>
    <scope>NUCLEOTIDE SEQUENCE</scope>
    <source>
        <strain evidence="9">GMKU326</strain>
    </source>
</reference>
<dbReference type="InterPro" id="IPR050794">
    <property type="entry name" value="CPA2_transporter"/>
</dbReference>
<dbReference type="PANTHER" id="PTHR32468:SF0">
    <property type="entry name" value="K(+)_H(+) ANTIPORTER 1"/>
    <property type="match status" value="1"/>
</dbReference>
<feature type="transmembrane region" description="Helical" evidence="7">
    <location>
        <begin position="346"/>
        <end position="367"/>
    </location>
</feature>
<evidence type="ECO:0000256" key="3">
    <source>
        <dbReference type="ARBA" id="ARBA00022692"/>
    </source>
</evidence>
<feature type="transmembrane region" description="Helical" evidence="7">
    <location>
        <begin position="315"/>
        <end position="334"/>
    </location>
</feature>
<dbReference type="Pfam" id="PF00999">
    <property type="entry name" value="Na_H_Exchanger"/>
    <property type="match status" value="1"/>
</dbReference>
<feature type="transmembrane region" description="Helical" evidence="7">
    <location>
        <begin position="30"/>
        <end position="50"/>
    </location>
</feature>
<feature type="domain" description="Cation/H+ exchanger transmembrane" evidence="8">
    <location>
        <begin position="45"/>
        <end position="430"/>
    </location>
</feature>
<keyword evidence="4 7" id="KW-1133">Transmembrane helix</keyword>